<dbReference type="OrthoDB" id="9177882at2"/>
<reference evidence="7 8" key="1">
    <citation type="submission" date="2007-05" db="EMBL/GenBank/DDBJ databases">
        <title>Complete sequence of Geobacter uraniireducens Rf4.</title>
        <authorList>
            <consortium name="US DOE Joint Genome Institute"/>
            <person name="Copeland A."/>
            <person name="Lucas S."/>
            <person name="Lapidus A."/>
            <person name="Barry K."/>
            <person name="Detter J.C."/>
            <person name="Glavina del Rio T."/>
            <person name="Hammon N."/>
            <person name="Israni S."/>
            <person name="Dalin E."/>
            <person name="Tice H."/>
            <person name="Pitluck S."/>
            <person name="Chertkov O."/>
            <person name="Brettin T."/>
            <person name="Bruce D."/>
            <person name="Han C."/>
            <person name="Schmutz J."/>
            <person name="Larimer F."/>
            <person name="Land M."/>
            <person name="Hauser L."/>
            <person name="Kyrpides N."/>
            <person name="Mikhailova N."/>
            <person name="Shelobolina E."/>
            <person name="Aklujkar M."/>
            <person name="Lovley D."/>
            <person name="Richardson P."/>
        </authorList>
    </citation>
    <scope>NUCLEOTIDE SEQUENCE [LARGE SCALE GENOMIC DNA]</scope>
    <source>
        <strain evidence="8">ATCC BAA-1134 / JCM 13001 / Rf4</strain>
    </source>
</reference>
<dbReference type="Pfam" id="PF09989">
    <property type="entry name" value="DUF2229"/>
    <property type="match status" value="1"/>
</dbReference>
<dbReference type="RefSeq" id="WP_011938449.1">
    <property type="nucleotide sequence ID" value="NC_009483.1"/>
</dbReference>
<feature type="domain" description="DUF2229" evidence="6">
    <location>
        <begin position="673"/>
        <end position="884"/>
    </location>
</feature>
<protein>
    <submittedName>
        <fullName evidence="7">Putative CoA-substrate-specific enzyme activase</fullName>
    </submittedName>
</protein>
<evidence type="ECO:0000313" key="7">
    <source>
        <dbReference type="EMBL" id="ABQ25737.1"/>
    </source>
</evidence>
<gene>
    <name evidence="7" type="ordered locus">Gura_1539</name>
</gene>
<evidence type="ECO:0000313" key="8">
    <source>
        <dbReference type="Proteomes" id="UP000006695"/>
    </source>
</evidence>
<dbReference type="InterPro" id="IPR051805">
    <property type="entry name" value="Dehydratase_Activator_Redct"/>
</dbReference>
<keyword evidence="2" id="KW-0479">Metal-binding</keyword>
<dbReference type="STRING" id="351605.Gura_1539"/>
<keyword evidence="3" id="KW-0408">Iron</keyword>
<dbReference type="GO" id="GO:0051536">
    <property type="term" value="F:iron-sulfur cluster binding"/>
    <property type="evidence" value="ECO:0007669"/>
    <property type="project" value="UniProtKB-KW"/>
</dbReference>
<dbReference type="InterPro" id="IPR008275">
    <property type="entry name" value="CoA_E_activase_dom"/>
</dbReference>
<dbReference type="CDD" id="cd24035">
    <property type="entry name" value="ASKHA_NBD_O66634-like_rpt2"/>
    <property type="match status" value="1"/>
</dbReference>
<comment type="cofactor">
    <cofactor evidence="1">
        <name>[4Fe-4S] cluster</name>
        <dbReference type="ChEBI" id="CHEBI:49883"/>
    </cofactor>
</comment>
<dbReference type="PANTHER" id="PTHR32329">
    <property type="entry name" value="BIFUNCTIONAL PROTEIN [INCLUDES 2-HYDROXYACYL-COA DEHYDRATASE (N-TER) AND ITS ACTIVATOR DOMAIN (C_TERM)-RELATED"/>
    <property type="match status" value="1"/>
</dbReference>
<organism evidence="7 8">
    <name type="scientific">Geotalea uraniireducens (strain Rf4)</name>
    <name type="common">Geobacter uraniireducens</name>
    <dbReference type="NCBI Taxonomy" id="351605"/>
    <lineage>
        <taxon>Bacteria</taxon>
        <taxon>Pseudomonadati</taxon>
        <taxon>Thermodesulfobacteriota</taxon>
        <taxon>Desulfuromonadia</taxon>
        <taxon>Geobacterales</taxon>
        <taxon>Geobacteraceae</taxon>
        <taxon>Geotalea</taxon>
    </lineage>
</organism>
<dbReference type="Proteomes" id="UP000006695">
    <property type="component" value="Chromosome"/>
</dbReference>
<accession>A5GE82</accession>
<dbReference type="PANTHER" id="PTHR32329:SF7">
    <property type="entry name" value="ACTIVATOR OF 2-HYDROXYACYL-COA-HYDRATASE"/>
    <property type="match status" value="1"/>
</dbReference>
<dbReference type="Pfam" id="PF01869">
    <property type="entry name" value="BcrAD_BadFG"/>
    <property type="match status" value="2"/>
</dbReference>
<dbReference type="AlphaFoldDB" id="A5GE82"/>
<evidence type="ECO:0000256" key="3">
    <source>
        <dbReference type="ARBA" id="ARBA00023004"/>
    </source>
</evidence>
<feature type="domain" description="ATPase BadF/BadG/BcrA/BcrD type" evidence="5">
    <location>
        <begin position="327"/>
        <end position="580"/>
    </location>
</feature>
<dbReference type="InterPro" id="IPR002731">
    <property type="entry name" value="ATPase_BadF"/>
</dbReference>
<dbReference type="InterPro" id="IPR018709">
    <property type="entry name" value="CoA_activase_DUF2229"/>
</dbReference>
<dbReference type="SUPFAM" id="SSF53067">
    <property type="entry name" value="Actin-like ATPase domain"/>
    <property type="match status" value="2"/>
</dbReference>
<dbReference type="KEGG" id="gur:Gura_1539"/>
<sequence>MSNSKQKEAKHYLGIDCGSVSVKLAVIDETGNVIWKDYRRTHGEPLKAFAEAISSLFEDMDSIEFESITTTGSARESIAKLIDCESVNEITSHGIAAAYYHPEAKSVIEIGGQDSKLILLEKASSGETAIIDSSMNDICAAGTGSFLDQQAFRMGITVEELSELAYNSVNPAKIAGRCSVFAKTDMIHFQQTGVAKEDLCSGLCEAAVRTFIENLVKGRQIKKPIIFQGGVARNAGMRKAFTKLLKVNIEDMIIPEYFDTMGAIGAALYAIRSGRTQKRSHSFLLERVTIAQLSNHKMSGLPPLTTARVLRPSYQLNKIENNRDFYVGIDVGSVSVKVVLINDAKEIKYTVYTAINGEPVEALKKSFAEILNVLGPGDFSVKGVGVTGSGRKYIANIVGADLVKNEITAQTTAAVMLVPDVDTIFEIGGQDAKYIRVKNGSIADFIMNKTCAAGTGSFLAEQANRLGTALNEEFSRLAMTSKNPVDMGTRCTVFMETDCIHYQQNNVPKEDILAGLSYSIAKNYLEKVCGNHPIGERIVFQGGVAFNASVVGAFTQLLNKDVIVAPHHEVTGALGMAFLAQKEMKKHNGPSRFHGFNIDNRIAEEKIINCSECANVCKLVSVKFDDDQEAVYGSNCGKFEQQEESRHFIPDYFTWREKLLLSYQGQKGNERIIGIPRMLQFYELFPLWATFFKEIGYSVELSDNYNKQIYEKGISYILTDTCFPIKSMYGAVENLRGKGVTKIFLPYVLNMYDESYDTNFAHNCQYIQQIPDFVKSSSLDIALITATFKLKDDRNIEKAFVEIGKQLGIPVKESIKASRKALTAQQEFVRICKEKGKEALKNFDSFERVFVVMGHPYITHDKFFNLNLARHLIKLGIPTIPADLLPLDMTITHSQKIDLVWKTNNKTINVAEYIHEYNTKHVNKLLPVLLTTFGCAADSMLVPYLADIFGSEPWLEIELDEHNSVTGVLTRCEAFWESATADRKNHNYAENYEKFKRRSVTLKDIVNDGRTLYVPPVSEAFTAPRRIEWVAWAGLM</sequence>
<dbReference type="InterPro" id="IPR043129">
    <property type="entry name" value="ATPase_NBD"/>
</dbReference>
<dbReference type="GO" id="GO:0046872">
    <property type="term" value="F:metal ion binding"/>
    <property type="evidence" value="ECO:0007669"/>
    <property type="project" value="UniProtKB-KW"/>
</dbReference>
<proteinExistence type="predicted"/>
<evidence type="ECO:0000256" key="1">
    <source>
        <dbReference type="ARBA" id="ARBA00001966"/>
    </source>
</evidence>
<dbReference type="EMBL" id="CP000698">
    <property type="protein sequence ID" value="ABQ25737.1"/>
    <property type="molecule type" value="Genomic_DNA"/>
</dbReference>
<dbReference type="HOGENOM" id="CLU_002393_2_0_7"/>
<dbReference type="CDD" id="cd24034">
    <property type="entry name" value="ASKHA_NBD_O66634-like_rpt1"/>
    <property type="match status" value="1"/>
</dbReference>
<evidence type="ECO:0000259" key="5">
    <source>
        <dbReference type="Pfam" id="PF01869"/>
    </source>
</evidence>
<keyword evidence="4" id="KW-0411">Iron-sulfur</keyword>
<name>A5GE82_GEOUR</name>
<dbReference type="Gene3D" id="3.30.420.40">
    <property type="match status" value="4"/>
</dbReference>
<evidence type="ECO:0000259" key="6">
    <source>
        <dbReference type="Pfam" id="PF09989"/>
    </source>
</evidence>
<evidence type="ECO:0000256" key="4">
    <source>
        <dbReference type="ARBA" id="ARBA00023014"/>
    </source>
</evidence>
<keyword evidence="8" id="KW-1185">Reference proteome</keyword>
<feature type="domain" description="ATPase BadF/BadG/BcrA/BcrD type" evidence="5">
    <location>
        <begin position="13"/>
        <end position="270"/>
    </location>
</feature>
<evidence type="ECO:0000256" key="2">
    <source>
        <dbReference type="ARBA" id="ARBA00022723"/>
    </source>
</evidence>
<dbReference type="NCBIfam" id="TIGR00241">
    <property type="entry name" value="CoA_E_activ"/>
    <property type="match status" value="2"/>
</dbReference>